<keyword evidence="1" id="KW-0472">Membrane</keyword>
<reference evidence="2 3" key="1">
    <citation type="submission" date="2013-04" db="EMBL/GenBank/DDBJ databases">
        <title>Genome sequence of Chlamydia psittaci 99DC5.</title>
        <authorList>
            <person name="Huot-Creasy H."/>
            <person name="McCracken C.L."/>
            <person name="Humphries M."/>
            <person name="Sachse K."/>
            <person name="Laroucau K."/>
            <person name="Bavoil P."/>
            <person name="Myers G.S."/>
        </authorList>
    </citation>
    <scope>NUCLEOTIDE SEQUENCE [LARGE SCALE GENOMIC DNA]</scope>
    <source>
        <strain evidence="2 3">99DC5</strain>
    </source>
</reference>
<dbReference type="EMBL" id="ATLC01000054">
    <property type="protein sequence ID" value="EPJ27584.1"/>
    <property type="molecule type" value="Genomic_DNA"/>
</dbReference>
<evidence type="ECO:0000313" key="3">
    <source>
        <dbReference type="Proteomes" id="UP000014627"/>
    </source>
</evidence>
<comment type="caution">
    <text evidence="2">The sequence shown here is derived from an EMBL/GenBank/DDBJ whole genome shotgun (WGS) entry which is preliminary data.</text>
</comment>
<feature type="transmembrane region" description="Helical" evidence="1">
    <location>
        <begin position="37"/>
        <end position="58"/>
    </location>
</feature>
<accession>A0ABN0MNT5</accession>
<protein>
    <submittedName>
        <fullName evidence="2">Uncharacterized protein</fullName>
    </submittedName>
</protein>
<sequence>MSLSPASSETSLNTLGVNQQSFITPQSYDRGSKKVRALSVLLVAVGTLVAAAGISAAVVTGIGALWAIPVAALVLSVVLILAIQRSRTKFSLIPFGESSKGPVLGFANTEPDFAQGLGAELLRQE</sequence>
<proteinExistence type="predicted"/>
<keyword evidence="1" id="KW-1133">Transmembrane helix</keyword>
<keyword evidence="1" id="KW-0812">Transmembrane</keyword>
<gene>
    <name evidence="2" type="ORF">CP99DC5_0845</name>
</gene>
<name>A0ABN0MNT5_CHLPS</name>
<feature type="transmembrane region" description="Helical" evidence="1">
    <location>
        <begin position="64"/>
        <end position="83"/>
    </location>
</feature>
<evidence type="ECO:0000256" key="1">
    <source>
        <dbReference type="SAM" id="Phobius"/>
    </source>
</evidence>
<dbReference type="Proteomes" id="UP000014627">
    <property type="component" value="Unassembled WGS sequence"/>
</dbReference>
<keyword evidence="3" id="KW-1185">Reference proteome</keyword>
<organism evidence="2 3">
    <name type="scientific">Chlamydia psittaci 99DC5</name>
    <dbReference type="NCBI Taxonomy" id="1112251"/>
    <lineage>
        <taxon>Bacteria</taxon>
        <taxon>Pseudomonadati</taxon>
        <taxon>Chlamydiota</taxon>
        <taxon>Chlamydiia</taxon>
        <taxon>Chlamydiales</taxon>
        <taxon>Chlamydiaceae</taxon>
        <taxon>Chlamydia/Chlamydophila group</taxon>
        <taxon>Chlamydia</taxon>
    </lineage>
</organism>
<evidence type="ECO:0000313" key="2">
    <source>
        <dbReference type="EMBL" id="EPJ27584.1"/>
    </source>
</evidence>
<dbReference type="RefSeq" id="WP_015386060.1">
    <property type="nucleotide sequence ID" value="NZ_KE356190.1"/>
</dbReference>